<keyword evidence="12" id="KW-1185">Reference proteome</keyword>
<dbReference type="GO" id="GO:0048268">
    <property type="term" value="P:clathrin coat assembly"/>
    <property type="evidence" value="ECO:0007669"/>
    <property type="project" value="InterPro"/>
</dbReference>
<keyword evidence="4" id="KW-0254">Endocytosis</keyword>
<dbReference type="PANTHER" id="PTHR22951">
    <property type="entry name" value="CLATHRIN ASSEMBLY PROTEIN"/>
    <property type="match status" value="1"/>
</dbReference>
<dbReference type="GO" id="GO:0005905">
    <property type="term" value="C:clathrin-coated pit"/>
    <property type="evidence" value="ECO:0007669"/>
    <property type="project" value="UniProtKB-SubCell"/>
</dbReference>
<dbReference type="SUPFAM" id="SSF89009">
    <property type="entry name" value="GAT-like domain"/>
    <property type="match status" value="1"/>
</dbReference>
<organism evidence="11 12">
    <name type="scientific">Adiantum capillus-veneris</name>
    <name type="common">Maidenhair fern</name>
    <dbReference type="NCBI Taxonomy" id="13818"/>
    <lineage>
        <taxon>Eukaryota</taxon>
        <taxon>Viridiplantae</taxon>
        <taxon>Streptophyta</taxon>
        <taxon>Embryophyta</taxon>
        <taxon>Tracheophyta</taxon>
        <taxon>Polypodiopsida</taxon>
        <taxon>Polypodiidae</taxon>
        <taxon>Polypodiales</taxon>
        <taxon>Pteridineae</taxon>
        <taxon>Pteridaceae</taxon>
        <taxon>Vittarioideae</taxon>
        <taxon>Adiantum</taxon>
    </lineage>
</organism>
<feature type="region of interest" description="Disordered" evidence="9">
    <location>
        <begin position="132"/>
        <end position="152"/>
    </location>
</feature>
<dbReference type="EMBL" id="JABFUD020000012">
    <property type="protein sequence ID" value="KAI5072996.1"/>
    <property type="molecule type" value="Genomic_DNA"/>
</dbReference>
<feature type="non-terminal residue" evidence="11">
    <location>
        <position position="560"/>
    </location>
</feature>
<dbReference type="Pfam" id="PF07651">
    <property type="entry name" value="ANTH"/>
    <property type="match status" value="1"/>
</dbReference>
<dbReference type="InterPro" id="IPR008942">
    <property type="entry name" value="ENTH_VHS"/>
</dbReference>
<evidence type="ECO:0000256" key="4">
    <source>
        <dbReference type="ARBA" id="ARBA00022583"/>
    </source>
</evidence>
<evidence type="ECO:0000256" key="2">
    <source>
        <dbReference type="ARBA" id="ARBA00004555"/>
    </source>
</evidence>
<evidence type="ECO:0000256" key="3">
    <source>
        <dbReference type="ARBA" id="ARBA00004600"/>
    </source>
</evidence>
<evidence type="ECO:0000256" key="8">
    <source>
        <dbReference type="ARBA" id="ARBA00023329"/>
    </source>
</evidence>
<dbReference type="GO" id="GO:0072583">
    <property type="term" value="P:clathrin-dependent endocytosis"/>
    <property type="evidence" value="ECO:0007669"/>
    <property type="project" value="InterPro"/>
</dbReference>
<feature type="domain" description="ENTH" evidence="10">
    <location>
        <begin position="1"/>
        <end position="111"/>
    </location>
</feature>
<dbReference type="InterPro" id="IPR048050">
    <property type="entry name" value="ANTH_N_plant"/>
</dbReference>
<dbReference type="GO" id="GO:0005545">
    <property type="term" value="F:1-phosphatidylinositol binding"/>
    <property type="evidence" value="ECO:0007669"/>
    <property type="project" value="InterPro"/>
</dbReference>
<evidence type="ECO:0000256" key="7">
    <source>
        <dbReference type="ARBA" id="ARBA00023176"/>
    </source>
</evidence>
<keyword evidence="8" id="KW-0968">Cytoplasmic vesicle</keyword>
<comment type="caution">
    <text evidence="11">The sequence shown here is derived from an EMBL/GenBank/DDBJ whole genome shotgun (WGS) entry which is preliminary data.</text>
</comment>
<feature type="region of interest" description="Disordered" evidence="9">
    <location>
        <begin position="289"/>
        <end position="311"/>
    </location>
</feature>
<dbReference type="PROSITE" id="PS50942">
    <property type="entry name" value="ENTH"/>
    <property type="match status" value="1"/>
</dbReference>
<dbReference type="SMART" id="SM00273">
    <property type="entry name" value="ENTH"/>
    <property type="match status" value="1"/>
</dbReference>
<gene>
    <name evidence="11" type="ORF">GOP47_0013102</name>
</gene>
<reference evidence="11" key="1">
    <citation type="submission" date="2021-01" db="EMBL/GenBank/DDBJ databases">
        <title>Adiantum capillus-veneris genome.</title>
        <authorList>
            <person name="Fang Y."/>
            <person name="Liao Q."/>
        </authorList>
    </citation>
    <scope>NUCLEOTIDE SEQUENCE</scope>
    <source>
        <strain evidence="11">H3</strain>
        <tissue evidence="11">Leaf</tissue>
    </source>
</reference>
<keyword evidence="7" id="KW-0168">Coated pit</keyword>
<evidence type="ECO:0000259" key="10">
    <source>
        <dbReference type="PROSITE" id="PS50942"/>
    </source>
</evidence>
<dbReference type="PANTHER" id="PTHR22951:SF13">
    <property type="entry name" value="ASSEMBLY PROTEIN, PUTATIVE, EXPRESSED-RELATED"/>
    <property type="match status" value="1"/>
</dbReference>
<evidence type="ECO:0000313" key="11">
    <source>
        <dbReference type="EMBL" id="KAI5072996.1"/>
    </source>
</evidence>
<dbReference type="OrthoDB" id="44015at2759"/>
<evidence type="ECO:0000256" key="5">
    <source>
        <dbReference type="ARBA" id="ARBA00023034"/>
    </source>
</evidence>
<keyword evidence="5" id="KW-0333">Golgi apparatus</keyword>
<sequence>CSCQVVLHRTSFSRAYVNACVCNIARRLSKTRNWVVAIKALILSHRLLRDGDASFEKELMLSRRQGMRVLNVSDFRDESLSNGWDFSAFVHAYGLYLDSRLDCSSWGSFGTRPKPDRMASYRDPRYEYSDNVHHSDGYESPNKDAEMNHSEKEMRRPFKDMKLRELMEILPAFQRLLGCVLACKPAGPAKVHRLVSVALYAVIRESFVLYADLQDGLSILHNAFFDMDLEDCGRVLDMHIRAAKQMDQLITFYSFCKALGVCKTAEYPNVQVISKDLLVEMEDFVTDGGRGYRRRKSPERMPQTPQKESKVGNDVRALPAFAEESPAPAPEVAAPFNPATEAITIASTAFVNIEEPTTSFEEFGDKLALALFSGSQTNVEAKWEAFPEHNTRVSTLATASSGVTGWELALIESESELSKPNGNSLAGGFDNLLLESLYEHGADRQKNLLARGPAGSASSVVSAGHTELNYLALPAPPSAGSNDDPFAASKSVPCPAYVQMSDMQQKQRLLVQEQQQWLQYQQGGMQGYVGLMKYTTNPFVSPFQPTPYPVAYHSSNPYYG</sequence>
<dbReference type="AlphaFoldDB" id="A0A9D4US46"/>
<name>A0A9D4US46_ADICA</name>
<comment type="subcellular location">
    <subcellularLocation>
        <location evidence="1">Cytoplasmic vesicle</location>
        <location evidence="1">Clathrin-coated vesicle</location>
    </subcellularLocation>
    <subcellularLocation>
        <location evidence="2">Golgi apparatus</location>
    </subcellularLocation>
    <subcellularLocation>
        <location evidence="3">Membrane</location>
        <location evidence="3">Clathrin-coated pit</location>
    </subcellularLocation>
</comment>
<dbReference type="InterPro" id="IPR011417">
    <property type="entry name" value="ANTH_dom"/>
</dbReference>
<dbReference type="GO" id="GO:0032050">
    <property type="term" value="F:clathrin heavy chain binding"/>
    <property type="evidence" value="ECO:0007669"/>
    <property type="project" value="TreeGrafter"/>
</dbReference>
<dbReference type="GO" id="GO:0000149">
    <property type="term" value="F:SNARE binding"/>
    <property type="evidence" value="ECO:0007669"/>
    <property type="project" value="TreeGrafter"/>
</dbReference>
<dbReference type="SUPFAM" id="SSF48464">
    <property type="entry name" value="ENTH/VHS domain"/>
    <property type="match status" value="1"/>
</dbReference>
<keyword evidence="6" id="KW-0472">Membrane</keyword>
<evidence type="ECO:0000256" key="9">
    <source>
        <dbReference type="SAM" id="MobiDB-lite"/>
    </source>
</evidence>
<dbReference type="Proteomes" id="UP000886520">
    <property type="component" value="Chromosome 12"/>
</dbReference>
<dbReference type="Gene3D" id="1.20.58.150">
    <property type="entry name" value="ANTH domain"/>
    <property type="match status" value="1"/>
</dbReference>
<dbReference type="GO" id="GO:0030136">
    <property type="term" value="C:clathrin-coated vesicle"/>
    <property type="evidence" value="ECO:0007669"/>
    <property type="project" value="UniProtKB-SubCell"/>
</dbReference>
<dbReference type="InterPro" id="IPR013809">
    <property type="entry name" value="ENTH"/>
</dbReference>
<protein>
    <recommendedName>
        <fullName evidence="10">ENTH domain-containing protein</fullName>
    </recommendedName>
</protein>
<dbReference type="Gene3D" id="1.25.40.90">
    <property type="match status" value="1"/>
</dbReference>
<evidence type="ECO:0000313" key="12">
    <source>
        <dbReference type="Proteomes" id="UP000886520"/>
    </source>
</evidence>
<dbReference type="CDD" id="cd16987">
    <property type="entry name" value="ANTH_N_AP180_plant"/>
    <property type="match status" value="1"/>
</dbReference>
<proteinExistence type="predicted"/>
<dbReference type="InterPro" id="IPR014712">
    <property type="entry name" value="ANTH_dom_sf"/>
</dbReference>
<dbReference type="FunFam" id="1.20.58.150:FF:000005">
    <property type="entry name" value="putative clathrin assembly protein At2g25430"/>
    <property type="match status" value="1"/>
</dbReference>
<accession>A0A9D4US46</accession>
<dbReference type="InterPro" id="IPR045192">
    <property type="entry name" value="AP180-like"/>
</dbReference>
<dbReference type="GO" id="GO:0005546">
    <property type="term" value="F:phosphatidylinositol-4,5-bisphosphate binding"/>
    <property type="evidence" value="ECO:0007669"/>
    <property type="project" value="TreeGrafter"/>
</dbReference>
<evidence type="ECO:0000256" key="1">
    <source>
        <dbReference type="ARBA" id="ARBA00004132"/>
    </source>
</evidence>
<dbReference type="GO" id="GO:0006900">
    <property type="term" value="P:vesicle budding from membrane"/>
    <property type="evidence" value="ECO:0007669"/>
    <property type="project" value="TreeGrafter"/>
</dbReference>
<evidence type="ECO:0000256" key="6">
    <source>
        <dbReference type="ARBA" id="ARBA00023136"/>
    </source>
</evidence>
<dbReference type="GO" id="GO:0005794">
    <property type="term" value="C:Golgi apparatus"/>
    <property type="evidence" value="ECO:0007669"/>
    <property type="project" value="UniProtKB-SubCell"/>
</dbReference>